<accession>A0ACC1AGB7</accession>
<organism evidence="1 2">
    <name type="scientific">Pistacia atlantica</name>
    <dbReference type="NCBI Taxonomy" id="434234"/>
    <lineage>
        <taxon>Eukaryota</taxon>
        <taxon>Viridiplantae</taxon>
        <taxon>Streptophyta</taxon>
        <taxon>Embryophyta</taxon>
        <taxon>Tracheophyta</taxon>
        <taxon>Spermatophyta</taxon>
        <taxon>Magnoliopsida</taxon>
        <taxon>eudicotyledons</taxon>
        <taxon>Gunneridae</taxon>
        <taxon>Pentapetalae</taxon>
        <taxon>rosids</taxon>
        <taxon>malvids</taxon>
        <taxon>Sapindales</taxon>
        <taxon>Anacardiaceae</taxon>
        <taxon>Pistacia</taxon>
    </lineage>
</organism>
<protein>
    <submittedName>
        <fullName evidence="1">Uncharacterized protein</fullName>
    </submittedName>
</protein>
<comment type="caution">
    <text evidence="1">The sequence shown here is derived from an EMBL/GenBank/DDBJ whole genome shotgun (WGS) entry which is preliminary data.</text>
</comment>
<dbReference type="EMBL" id="CM047906">
    <property type="protein sequence ID" value="KAJ0085342.1"/>
    <property type="molecule type" value="Genomic_DNA"/>
</dbReference>
<name>A0ACC1AGB7_9ROSI</name>
<sequence>MTVRETLDFSARCQGVGSKEEIMLEVSRREKEAGIIPDPDLDTFMKVIFGLMSWKQ</sequence>
<gene>
    <name evidence="1" type="ORF">Patl1_07684</name>
</gene>
<keyword evidence="2" id="KW-1185">Reference proteome</keyword>
<reference evidence="2" key="1">
    <citation type="journal article" date="2023" name="G3 (Bethesda)">
        <title>Genome assembly and association tests identify interacting loci associated with vigor, precocity, and sex in interspecific pistachio rootstocks.</title>
        <authorList>
            <person name="Palmer W."/>
            <person name="Jacygrad E."/>
            <person name="Sagayaradj S."/>
            <person name="Cavanaugh K."/>
            <person name="Han R."/>
            <person name="Bertier L."/>
            <person name="Beede B."/>
            <person name="Kafkas S."/>
            <person name="Golino D."/>
            <person name="Preece J."/>
            <person name="Michelmore R."/>
        </authorList>
    </citation>
    <scope>NUCLEOTIDE SEQUENCE [LARGE SCALE GENOMIC DNA]</scope>
</reference>
<evidence type="ECO:0000313" key="1">
    <source>
        <dbReference type="EMBL" id="KAJ0085342.1"/>
    </source>
</evidence>
<dbReference type="Proteomes" id="UP001164250">
    <property type="component" value="Chromosome 10"/>
</dbReference>
<proteinExistence type="predicted"/>
<evidence type="ECO:0000313" key="2">
    <source>
        <dbReference type="Proteomes" id="UP001164250"/>
    </source>
</evidence>